<protein>
    <recommendedName>
        <fullName evidence="2 9">DNA mismatch repair protein MutS</fullName>
    </recommendedName>
</protein>
<dbReference type="FunFam" id="3.40.1170.10:FF:000001">
    <property type="entry name" value="DNA mismatch repair protein MutS"/>
    <property type="match status" value="1"/>
</dbReference>
<name>A0A8I1MVD7_THIA3</name>
<dbReference type="GO" id="GO:0003684">
    <property type="term" value="F:damaged DNA binding"/>
    <property type="evidence" value="ECO:0007669"/>
    <property type="project" value="UniProtKB-UniRule"/>
</dbReference>
<dbReference type="CDD" id="cd03284">
    <property type="entry name" value="ABC_MutS1"/>
    <property type="match status" value="1"/>
</dbReference>
<dbReference type="Proteomes" id="UP000664800">
    <property type="component" value="Unassembled WGS sequence"/>
</dbReference>
<dbReference type="GO" id="GO:0140664">
    <property type="term" value="F:ATP-dependent DNA damage sensor activity"/>
    <property type="evidence" value="ECO:0007669"/>
    <property type="project" value="InterPro"/>
</dbReference>
<dbReference type="InterPro" id="IPR000432">
    <property type="entry name" value="DNA_mismatch_repair_MutS_C"/>
</dbReference>
<dbReference type="Pfam" id="PF05192">
    <property type="entry name" value="MutS_III"/>
    <property type="match status" value="1"/>
</dbReference>
<dbReference type="Pfam" id="PF05188">
    <property type="entry name" value="MutS_II"/>
    <property type="match status" value="1"/>
</dbReference>
<evidence type="ECO:0000256" key="6">
    <source>
        <dbReference type="ARBA" id="ARBA00023125"/>
    </source>
</evidence>
<dbReference type="Pfam" id="PF01624">
    <property type="entry name" value="MutS_I"/>
    <property type="match status" value="1"/>
</dbReference>
<keyword evidence="3 9" id="KW-0547">Nucleotide-binding</keyword>
<feature type="domain" description="DNA mismatch repair proteins mutS family" evidence="11">
    <location>
        <begin position="687"/>
        <end position="703"/>
    </location>
</feature>
<comment type="similarity">
    <text evidence="1 9 10">Belongs to the DNA mismatch repair MutS family.</text>
</comment>
<evidence type="ECO:0000256" key="5">
    <source>
        <dbReference type="ARBA" id="ARBA00022840"/>
    </source>
</evidence>
<keyword evidence="7 9" id="KW-0234">DNA repair</keyword>
<dbReference type="Gene3D" id="3.30.420.110">
    <property type="entry name" value="MutS, connector domain"/>
    <property type="match status" value="1"/>
</dbReference>
<evidence type="ECO:0000256" key="4">
    <source>
        <dbReference type="ARBA" id="ARBA00022763"/>
    </source>
</evidence>
<comment type="caution">
    <text evidence="12">The sequence shown here is derived from an EMBL/GenBank/DDBJ whole genome shotgun (WGS) entry which is preliminary data.</text>
</comment>
<evidence type="ECO:0000256" key="7">
    <source>
        <dbReference type="ARBA" id="ARBA00023204"/>
    </source>
</evidence>
<dbReference type="Pfam" id="PF00488">
    <property type="entry name" value="MutS_V"/>
    <property type="match status" value="1"/>
</dbReference>
<keyword evidence="6 9" id="KW-0238">DNA-binding</keyword>
<dbReference type="EMBL" id="JAFKMR010000012">
    <property type="protein sequence ID" value="MBN8743560.1"/>
    <property type="molecule type" value="Genomic_DNA"/>
</dbReference>
<keyword evidence="4 9" id="KW-0227">DNA damage</keyword>
<reference evidence="12" key="1">
    <citation type="submission" date="2021-02" db="EMBL/GenBank/DDBJ databases">
        <title>Thiocyanate and organic carbon inputs drive convergent selection for specific autotrophic Afipia and Thiobacillus strains within complex microbiomes.</title>
        <authorList>
            <person name="Huddy R.J."/>
            <person name="Sachdeva R."/>
            <person name="Kadzinga F."/>
            <person name="Kantor R.S."/>
            <person name="Harrison S.T.L."/>
            <person name="Banfield J.F."/>
        </authorList>
    </citation>
    <scope>NUCLEOTIDE SEQUENCE</scope>
    <source>
        <strain evidence="12">SCN18_13_7_16_R3_B_64_19</strain>
    </source>
</reference>
<evidence type="ECO:0000313" key="13">
    <source>
        <dbReference type="Proteomes" id="UP000664800"/>
    </source>
</evidence>
<dbReference type="Gene3D" id="6.10.140.430">
    <property type="match status" value="1"/>
</dbReference>
<proteinExistence type="inferred from homology"/>
<dbReference type="SUPFAM" id="SSF53150">
    <property type="entry name" value="DNA repair protein MutS, domain II"/>
    <property type="match status" value="1"/>
</dbReference>
<dbReference type="InterPro" id="IPR016151">
    <property type="entry name" value="DNA_mismatch_repair_MutS_N"/>
</dbReference>
<dbReference type="AlphaFoldDB" id="A0A8I1MVD7"/>
<dbReference type="SMART" id="SM00534">
    <property type="entry name" value="MUTSac"/>
    <property type="match status" value="1"/>
</dbReference>
<dbReference type="InterPro" id="IPR005748">
    <property type="entry name" value="DNA_mismatch_repair_MutS"/>
</dbReference>
<dbReference type="InterPro" id="IPR027417">
    <property type="entry name" value="P-loop_NTPase"/>
</dbReference>
<organism evidence="12 13">
    <name type="scientific">Thiomonas arsenitoxydans (strain DSM 22701 / CIP 110005 / 3As)</name>
    <dbReference type="NCBI Taxonomy" id="426114"/>
    <lineage>
        <taxon>Bacteria</taxon>
        <taxon>Pseudomonadati</taxon>
        <taxon>Pseudomonadota</taxon>
        <taxon>Betaproteobacteria</taxon>
        <taxon>Burkholderiales</taxon>
        <taxon>Thiomonas</taxon>
    </lineage>
</organism>
<dbReference type="GO" id="GO:0005829">
    <property type="term" value="C:cytosol"/>
    <property type="evidence" value="ECO:0007669"/>
    <property type="project" value="TreeGrafter"/>
</dbReference>
<evidence type="ECO:0000256" key="3">
    <source>
        <dbReference type="ARBA" id="ARBA00022741"/>
    </source>
</evidence>
<dbReference type="PIRSF" id="PIRSF037677">
    <property type="entry name" value="DNA_mis_repair_Msh6"/>
    <property type="match status" value="1"/>
</dbReference>
<dbReference type="PANTHER" id="PTHR11361">
    <property type="entry name" value="DNA MISMATCH REPAIR PROTEIN MUTS FAMILY MEMBER"/>
    <property type="match status" value="1"/>
</dbReference>
<dbReference type="SUPFAM" id="SSF55271">
    <property type="entry name" value="DNA repair protein MutS, domain I"/>
    <property type="match status" value="1"/>
</dbReference>
<dbReference type="NCBIfam" id="TIGR01070">
    <property type="entry name" value="mutS1"/>
    <property type="match status" value="1"/>
</dbReference>
<evidence type="ECO:0000256" key="8">
    <source>
        <dbReference type="ARBA" id="ARBA00024647"/>
    </source>
</evidence>
<dbReference type="NCBIfam" id="NF003810">
    <property type="entry name" value="PRK05399.1"/>
    <property type="match status" value="1"/>
</dbReference>
<dbReference type="Gene3D" id="3.40.1170.10">
    <property type="entry name" value="DNA repair protein MutS, domain I"/>
    <property type="match status" value="1"/>
</dbReference>
<evidence type="ECO:0000256" key="2">
    <source>
        <dbReference type="ARBA" id="ARBA00021982"/>
    </source>
</evidence>
<dbReference type="InterPro" id="IPR007860">
    <property type="entry name" value="DNA_mmatch_repair_MutS_con_dom"/>
</dbReference>
<dbReference type="Pfam" id="PF05190">
    <property type="entry name" value="MutS_IV"/>
    <property type="match status" value="1"/>
</dbReference>
<dbReference type="PANTHER" id="PTHR11361:SF34">
    <property type="entry name" value="DNA MISMATCH REPAIR PROTEIN MSH1, MITOCHONDRIAL"/>
    <property type="match status" value="1"/>
</dbReference>
<evidence type="ECO:0000313" key="12">
    <source>
        <dbReference type="EMBL" id="MBN8743560.1"/>
    </source>
</evidence>
<dbReference type="SMART" id="SM00533">
    <property type="entry name" value="MUTSd"/>
    <property type="match status" value="1"/>
</dbReference>
<dbReference type="PROSITE" id="PS00486">
    <property type="entry name" value="DNA_MISMATCH_REPAIR_2"/>
    <property type="match status" value="1"/>
</dbReference>
<evidence type="ECO:0000256" key="10">
    <source>
        <dbReference type="RuleBase" id="RU003756"/>
    </source>
</evidence>
<dbReference type="InterPro" id="IPR017261">
    <property type="entry name" value="DNA_mismatch_repair_MutS/MSH"/>
</dbReference>
<dbReference type="GO" id="GO:0030983">
    <property type="term" value="F:mismatched DNA binding"/>
    <property type="evidence" value="ECO:0007669"/>
    <property type="project" value="InterPro"/>
</dbReference>
<dbReference type="Gene3D" id="1.10.1420.10">
    <property type="match status" value="2"/>
</dbReference>
<dbReference type="Gene3D" id="3.40.50.300">
    <property type="entry name" value="P-loop containing nucleotide triphosphate hydrolases"/>
    <property type="match status" value="1"/>
</dbReference>
<dbReference type="InterPro" id="IPR007695">
    <property type="entry name" value="DNA_mismatch_repair_MutS-lik_N"/>
</dbReference>
<evidence type="ECO:0000259" key="11">
    <source>
        <dbReference type="PROSITE" id="PS00486"/>
    </source>
</evidence>
<dbReference type="SUPFAM" id="SSF48334">
    <property type="entry name" value="DNA repair protein MutS, domain III"/>
    <property type="match status" value="1"/>
</dbReference>
<gene>
    <name evidence="9 12" type="primary">mutS</name>
    <name evidence="12" type="ORF">J0I24_04550</name>
</gene>
<sequence>MSSISAHTPLMQQYLRMKAEHPGTLLLCRMGDFYELFYDDAEKAARLLDITLTRRGQSAGEPVIMAGVPAQALDGYLAKLVKLGESAAICEQIGDPAQAKGLVERRVVRVVTPGTLTEQTLLDDKRDAILLAVAPPKSARGEWGLAWMALTGGGLTLAQCEAAALPDWLARIAPAEVLWPQHQSLPNEPRWPHTTERPEWHFDAALGLRKLCAQLQVAHLDGFGAQALGAAHAAAAALLTYAEQTQGGTLPLLADLRVERAEHSLRLDAVARRNLEILQPLRGEDSPTLLSHLDSCQTAAGSRLLRDWLQAPPRDANVARARHAALQALIDGDLAALRGSLRGMADLERIAARIALKQAKPRELSALRDGLQRLPALRRQAAAFERCALLQTIDAQLDLPPEPTALLQRAIAAEPALNLRDGGVIAADFDAELDELRAIDTDCGSFLMELEQRERARTGIANLRVQYNKVHGFFIEVTHGQTDKVPDDYRRRQTLKGAERYITPELKAFEDKALSAQDRALAREKVLFEGVVEALQPALADIRRAAQAVALLDTLAALAERASTFGWVCPEFVEVPGIDIVGGRHPVIESRVDRFIPNDCQLDEQRRLLILTGPNMGGKSTYMRQTALIALLAYLGSYVPARSARIGPLDAIFTRIGASDDLAGGQSTFMVEMAETAAILRQATPHSLVLMDEVGRGTSTFDGLALAAAIAAQLHDRNRSLTLFATHYFELTDMVLRHPQAANVHVGAAETPQGIVFLHEVREGPASRSYGVQVAQLAGVPPAVIRDARKRLDALERQHQQQEAQLDLFAACAEIDEAEPAPAPTHEAVIEALDDIDPDTLTPRQALETLYRLKALRELA</sequence>
<evidence type="ECO:0000256" key="9">
    <source>
        <dbReference type="HAMAP-Rule" id="MF_00096"/>
    </source>
</evidence>
<dbReference type="InterPro" id="IPR036678">
    <property type="entry name" value="MutS_con_dom_sf"/>
</dbReference>
<dbReference type="InterPro" id="IPR045076">
    <property type="entry name" value="MutS"/>
</dbReference>
<comment type="function">
    <text evidence="8 9">This protein is involved in the repair of mismatches in DNA. It is possible that it carries out the mismatch recognition step. This protein has a weak ATPase activity.</text>
</comment>
<dbReference type="GO" id="GO:0006298">
    <property type="term" value="P:mismatch repair"/>
    <property type="evidence" value="ECO:0007669"/>
    <property type="project" value="UniProtKB-UniRule"/>
</dbReference>
<dbReference type="HAMAP" id="MF_00096">
    <property type="entry name" value="MutS"/>
    <property type="match status" value="1"/>
</dbReference>
<dbReference type="InterPro" id="IPR036187">
    <property type="entry name" value="DNA_mismatch_repair_MutS_sf"/>
</dbReference>
<dbReference type="SUPFAM" id="SSF52540">
    <property type="entry name" value="P-loop containing nucleoside triphosphate hydrolases"/>
    <property type="match status" value="1"/>
</dbReference>
<dbReference type="InterPro" id="IPR007696">
    <property type="entry name" value="DNA_mismatch_repair_MutS_core"/>
</dbReference>
<evidence type="ECO:0000256" key="1">
    <source>
        <dbReference type="ARBA" id="ARBA00006271"/>
    </source>
</evidence>
<feature type="binding site" evidence="9">
    <location>
        <begin position="613"/>
        <end position="620"/>
    </location>
    <ligand>
        <name>ATP</name>
        <dbReference type="ChEBI" id="CHEBI:30616"/>
    </ligand>
</feature>
<dbReference type="GO" id="GO:0005524">
    <property type="term" value="F:ATP binding"/>
    <property type="evidence" value="ECO:0007669"/>
    <property type="project" value="UniProtKB-UniRule"/>
</dbReference>
<dbReference type="InterPro" id="IPR007861">
    <property type="entry name" value="DNA_mismatch_repair_MutS_clamp"/>
</dbReference>
<keyword evidence="5 9" id="KW-0067">ATP-binding</keyword>
<accession>A0A8I1MVD7</accession>